<dbReference type="InterPro" id="IPR000587">
    <property type="entry name" value="Creatinase_N"/>
</dbReference>
<keyword evidence="3 6" id="KW-0479">Metal-binding</keyword>
<dbReference type="PROSITE" id="PS00491">
    <property type="entry name" value="PROLINE_PEPTIDASE"/>
    <property type="match status" value="1"/>
</dbReference>
<dbReference type="Proteomes" id="UP001148125">
    <property type="component" value="Unassembled WGS sequence"/>
</dbReference>
<evidence type="ECO:0000259" key="7">
    <source>
        <dbReference type="Pfam" id="PF00557"/>
    </source>
</evidence>
<name>A0ABT5V9H5_9BACI</name>
<feature type="domain" description="Peptidase M24" evidence="7">
    <location>
        <begin position="147"/>
        <end position="348"/>
    </location>
</feature>
<dbReference type="SUPFAM" id="SSF55920">
    <property type="entry name" value="Creatinase/aminopeptidase"/>
    <property type="match status" value="1"/>
</dbReference>
<dbReference type="CDD" id="cd01092">
    <property type="entry name" value="APP-like"/>
    <property type="match status" value="1"/>
</dbReference>
<dbReference type="InterPro" id="IPR029149">
    <property type="entry name" value="Creatin/AminoP/Spt16_N"/>
</dbReference>
<comment type="caution">
    <text evidence="9">The sequence shown here is derived from an EMBL/GenBank/DDBJ whole genome shotgun (WGS) entry which is preliminary data.</text>
</comment>
<evidence type="ECO:0000313" key="9">
    <source>
        <dbReference type="EMBL" id="MDE5412113.1"/>
    </source>
</evidence>
<dbReference type="RefSeq" id="WP_275116734.1">
    <property type="nucleotide sequence ID" value="NZ_JAOTPO010000001.1"/>
</dbReference>
<dbReference type="Pfam" id="PF01321">
    <property type="entry name" value="Creatinase_N"/>
    <property type="match status" value="1"/>
</dbReference>
<organism evidence="9 10">
    <name type="scientific">Alkalihalobacterium chitinilyticum</name>
    <dbReference type="NCBI Taxonomy" id="2980103"/>
    <lineage>
        <taxon>Bacteria</taxon>
        <taxon>Bacillati</taxon>
        <taxon>Bacillota</taxon>
        <taxon>Bacilli</taxon>
        <taxon>Bacillales</taxon>
        <taxon>Bacillaceae</taxon>
        <taxon>Alkalihalobacterium</taxon>
    </lineage>
</organism>
<dbReference type="PANTHER" id="PTHR46112:SF10">
    <property type="entry name" value="DIPEPTIDASE YKVY-RELATED"/>
    <property type="match status" value="1"/>
</dbReference>
<protein>
    <submittedName>
        <fullName evidence="9">Xaa-Pro peptidase family protein</fullName>
    </submittedName>
</protein>
<dbReference type="InterPro" id="IPR036005">
    <property type="entry name" value="Creatinase/aminopeptidase-like"/>
</dbReference>
<dbReference type="InterPro" id="IPR000994">
    <property type="entry name" value="Pept_M24"/>
</dbReference>
<dbReference type="PANTHER" id="PTHR46112">
    <property type="entry name" value="AMINOPEPTIDASE"/>
    <property type="match status" value="1"/>
</dbReference>
<sequence>MNKRLEDLTEWVKENNYTYAFIQSKYNVFYLSNFKSEPHERLLGLVIFPDKEPFLICPNMEKVSAKASGWKGEIVGYNDSDNVWELFQNAVKQRVLEVEMIAIEKEVLSYSRSEQLLSLFPNAKFVSADHKLRTLRMIKDEMEISILREAAKLADFGVEVGVHEIGKGKNEMEIIATIEYELKKKGIREMSFSTMVLSGEKSAEPHGHPGLKGISSGDFVLFDLGVVYEGYCSDITRTVAYQTVTDKQKFIYDTVLQAQTLSLSISKPGTRIGDIDKIARDYINEAGYGDYFTHRIGHGLGIEVHEFPSMSENNDDYLYSGMVYTIEPGIYVPEIGGVRIEDDVLITEEGSECLTTFPKNLQIIK</sequence>
<evidence type="ECO:0000256" key="3">
    <source>
        <dbReference type="ARBA" id="ARBA00022723"/>
    </source>
</evidence>
<evidence type="ECO:0000313" key="10">
    <source>
        <dbReference type="Proteomes" id="UP001148125"/>
    </source>
</evidence>
<dbReference type="Gene3D" id="3.40.350.10">
    <property type="entry name" value="Creatinase/prolidase N-terminal domain"/>
    <property type="match status" value="1"/>
</dbReference>
<comment type="similarity">
    <text evidence="2 6">Belongs to the peptidase M24B family.</text>
</comment>
<keyword evidence="10" id="KW-1185">Reference proteome</keyword>
<proteinExistence type="inferred from homology"/>
<dbReference type="InterPro" id="IPR001131">
    <property type="entry name" value="Peptidase_M24B_aminopep-P_CS"/>
</dbReference>
<dbReference type="EMBL" id="JAOTPO010000001">
    <property type="protein sequence ID" value="MDE5412113.1"/>
    <property type="molecule type" value="Genomic_DNA"/>
</dbReference>
<evidence type="ECO:0000256" key="2">
    <source>
        <dbReference type="ARBA" id="ARBA00008766"/>
    </source>
</evidence>
<evidence type="ECO:0000256" key="5">
    <source>
        <dbReference type="ARBA" id="ARBA00023211"/>
    </source>
</evidence>
<dbReference type="SUPFAM" id="SSF53092">
    <property type="entry name" value="Creatinase/prolidase N-terminal domain"/>
    <property type="match status" value="1"/>
</dbReference>
<dbReference type="Pfam" id="PF00557">
    <property type="entry name" value="Peptidase_M24"/>
    <property type="match status" value="1"/>
</dbReference>
<gene>
    <name evidence="9" type="ORF">N7Z68_01770</name>
</gene>
<reference evidence="9" key="1">
    <citation type="submission" date="2024-05" db="EMBL/GenBank/DDBJ databases">
        <title>Alkalihalobacillus sp. strain MEB203 novel alkaliphilic bacterium from Lonar Lake, India.</title>
        <authorList>
            <person name="Joshi A."/>
            <person name="Thite S."/>
            <person name="Mengade P."/>
        </authorList>
    </citation>
    <scope>NUCLEOTIDE SEQUENCE</scope>
    <source>
        <strain evidence="9">MEB 203</strain>
    </source>
</reference>
<dbReference type="Gene3D" id="3.90.230.10">
    <property type="entry name" value="Creatinase/methionine aminopeptidase superfamily"/>
    <property type="match status" value="1"/>
</dbReference>
<dbReference type="InterPro" id="IPR050659">
    <property type="entry name" value="Peptidase_M24B"/>
</dbReference>
<keyword evidence="4" id="KW-0378">Hydrolase</keyword>
<evidence type="ECO:0000256" key="6">
    <source>
        <dbReference type="RuleBase" id="RU000590"/>
    </source>
</evidence>
<evidence type="ECO:0000259" key="8">
    <source>
        <dbReference type="Pfam" id="PF01321"/>
    </source>
</evidence>
<evidence type="ECO:0000256" key="1">
    <source>
        <dbReference type="ARBA" id="ARBA00001936"/>
    </source>
</evidence>
<feature type="domain" description="Creatinase N-terminal" evidence="8">
    <location>
        <begin position="4"/>
        <end position="138"/>
    </location>
</feature>
<accession>A0ABT5V9H5</accession>
<keyword evidence="5" id="KW-0464">Manganese</keyword>
<evidence type="ECO:0000256" key="4">
    <source>
        <dbReference type="ARBA" id="ARBA00022801"/>
    </source>
</evidence>
<comment type="cofactor">
    <cofactor evidence="1">
        <name>Mn(2+)</name>
        <dbReference type="ChEBI" id="CHEBI:29035"/>
    </cofactor>
</comment>